<reference evidence="2" key="1">
    <citation type="submission" date="2018-09" db="EMBL/GenBank/DDBJ databases">
        <title>Genomics and Phylogenetic analysis of three type specimens of Osmundea (Rhodomelaceae, Rhodophyta).</title>
        <authorList>
            <person name="Hughey J.R."/>
            <person name="Miller K.A."/>
        </authorList>
    </citation>
    <scope>NUCLEOTIDE SEQUENCE</scope>
</reference>
<proteinExistence type="predicted"/>
<dbReference type="EMBL" id="MH898941">
    <property type="protein sequence ID" value="QFR99976.1"/>
    <property type="molecule type" value="Genomic_DNA"/>
</dbReference>
<dbReference type="GeneID" id="60235036"/>
<organism evidence="2">
    <name type="scientific">Osmundea sinicola</name>
    <dbReference type="NCBI Taxonomy" id="290685"/>
    <lineage>
        <taxon>Eukaryota</taxon>
        <taxon>Rhodophyta</taxon>
        <taxon>Florideophyceae</taxon>
        <taxon>Rhodymeniophycidae</taxon>
        <taxon>Ceramiales</taxon>
        <taxon>Rhodomelaceae</taxon>
        <taxon>Laurencieae</taxon>
        <taxon>Osmundea</taxon>
    </lineage>
</organism>
<dbReference type="PROSITE" id="PS50126">
    <property type="entry name" value="S1"/>
    <property type="match status" value="3"/>
</dbReference>
<keyword evidence="2" id="KW-0687">Ribonucleoprotein</keyword>
<dbReference type="Pfam" id="PF00575">
    <property type="entry name" value="S1"/>
    <property type="match status" value="2"/>
</dbReference>
<keyword evidence="2" id="KW-0150">Chloroplast</keyword>
<accession>A0A7L4WPN3</accession>
<dbReference type="Gene3D" id="2.40.50.140">
    <property type="entry name" value="Nucleic acid-binding proteins"/>
    <property type="match status" value="3"/>
</dbReference>
<evidence type="ECO:0000313" key="2">
    <source>
        <dbReference type="EMBL" id="QFR99976.1"/>
    </source>
</evidence>
<keyword evidence="2" id="KW-0934">Plastid</keyword>
<dbReference type="InterPro" id="IPR052757">
    <property type="entry name" value="Ribosomal_protein_S1"/>
</dbReference>
<dbReference type="InterPro" id="IPR012340">
    <property type="entry name" value="NA-bd_OB-fold"/>
</dbReference>
<dbReference type="InterPro" id="IPR003029">
    <property type="entry name" value="S1_domain"/>
</dbReference>
<dbReference type="AlphaFoldDB" id="A0A7L4WPN3"/>
<dbReference type="SUPFAM" id="SSF50249">
    <property type="entry name" value="Nucleic acid-binding proteins"/>
    <property type="match status" value="3"/>
</dbReference>
<feature type="domain" description="S1 motif" evidence="1">
    <location>
        <begin position="190"/>
        <end position="258"/>
    </location>
</feature>
<dbReference type="SMART" id="SM00316">
    <property type="entry name" value="S1"/>
    <property type="match status" value="3"/>
</dbReference>
<evidence type="ECO:0000259" key="1">
    <source>
        <dbReference type="PROSITE" id="PS50126"/>
    </source>
</evidence>
<gene>
    <name evidence="2" type="primary">rps1</name>
</gene>
<protein>
    <submittedName>
        <fullName evidence="2">Ribosomal protein S1</fullName>
    </submittedName>
</protein>
<geneLocation type="chloroplast" evidence="2"/>
<name>A0A7L4WPN3_9FLOR</name>
<sequence length="261" mass="30440">MIKIKRKKNAFADILQKYRYIINNGDIIAGTIVQKESCGFVVNIGTHIAGYLPQEEVQLQSSKYIQDYMLLINNTREFFVITQNNKNQQPILSIKRIEYIRAWKRIKQMYMEDAIIKVKIKYSNKGGLVTYLENIQGFIPQSEFPIKFNRHTIKNYISCKIISLNDQKNQIILSNKSTLIILSKHNFKLGEILYGKISMIKSYGFFLEIYNIKALLHISEITHRLIVNKETFLSIGKIIKVKIIHINIKKGQLSVSRRNLK</sequence>
<dbReference type="PANTHER" id="PTHR47559:SF1">
    <property type="entry name" value="OS03G0844900 PROTEIN"/>
    <property type="match status" value="1"/>
</dbReference>
<dbReference type="GO" id="GO:0003676">
    <property type="term" value="F:nucleic acid binding"/>
    <property type="evidence" value="ECO:0007669"/>
    <property type="project" value="InterPro"/>
</dbReference>
<dbReference type="GO" id="GO:0005840">
    <property type="term" value="C:ribosome"/>
    <property type="evidence" value="ECO:0007669"/>
    <property type="project" value="UniProtKB-KW"/>
</dbReference>
<dbReference type="RefSeq" id="YP_009944682.1">
    <property type="nucleotide sequence ID" value="NC_051457.1"/>
</dbReference>
<feature type="domain" description="S1 motif" evidence="1">
    <location>
        <begin position="25"/>
        <end position="95"/>
    </location>
</feature>
<dbReference type="PANTHER" id="PTHR47559">
    <property type="entry name" value="OS03G0844900 PROTEIN"/>
    <property type="match status" value="1"/>
</dbReference>
<feature type="domain" description="S1 motif" evidence="1">
    <location>
        <begin position="113"/>
        <end position="176"/>
    </location>
</feature>
<keyword evidence="2" id="KW-0689">Ribosomal protein</keyword>